<dbReference type="SUPFAM" id="SSF47336">
    <property type="entry name" value="ACP-like"/>
    <property type="match status" value="2"/>
</dbReference>
<dbReference type="Pfam" id="PF00550">
    <property type="entry name" value="PP-binding"/>
    <property type="match status" value="2"/>
</dbReference>
<dbReference type="InterPro" id="IPR050091">
    <property type="entry name" value="PKS_NRPS_Biosynth_Enz"/>
</dbReference>
<feature type="domain" description="Ketosynthase family 3 (KS3)" evidence="7">
    <location>
        <begin position="1127"/>
        <end position="1558"/>
    </location>
</feature>
<gene>
    <name evidence="9" type="ORF">cyc_07968</name>
</gene>
<dbReference type="InterPro" id="IPR049900">
    <property type="entry name" value="PKS_mFAS_DH"/>
</dbReference>
<dbReference type="PANTHER" id="PTHR43775:SF37">
    <property type="entry name" value="SI:DKEY-61P9.11"/>
    <property type="match status" value="1"/>
</dbReference>
<feature type="region of interest" description="N-terminal hotdog fold" evidence="4">
    <location>
        <begin position="149"/>
        <end position="302"/>
    </location>
</feature>
<keyword evidence="1" id="KW-0596">Phosphopantetheine</keyword>
<dbReference type="InterPro" id="IPR016039">
    <property type="entry name" value="Thiolase-like"/>
</dbReference>
<dbReference type="VEuPathDB" id="ToxoDB:cyc_07968"/>
<dbReference type="GO" id="GO:0044550">
    <property type="term" value="P:secondary metabolite biosynthetic process"/>
    <property type="evidence" value="ECO:0007669"/>
    <property type="project" value="UniProtKB-ARBA"/>
</dbReference>
<evidence type="ECO:0000256" key="5">
    <source>
        <dbReference type="SAM" id="Phobius"/>
    </source>
</evidence>
<feature type="domain" description="Carrier" evidence="6">
    <location>
        <begin position="1026"/>
        <end position="1102"/>
    </location>
</feature>
<feature type="active site" description="Proton acceptor; for dehydratase activity" evidence="4">
    <location>
        <position position="185"/>
    </location>
</feature>
<dbReference type="GO" id="GO:0031177">
    <property type="term" value="F:phosphopantetheine binding"/>
    <property type="evidence" value="ECO:0007669"/>
    <property type="project" value="InterPro"/>
</dbReference>
<feature type="domain" description="PKS/mFAS DH" evidence="8">
    <location>
        <begin position="149"/>
        <end position="476"/>
    </location>
</feature>
<dbReference type="EMBL" id="JROU02002175">
    <property type="protein sequence ID" value="OEH73998.1"/>
    <property type="molecule type" value="Genomic_DNA"/>
</dbReference>
<dbReference type="SMART" id="SM00823">
    <property type="entry name" value="PKS_PP"/>
    <property type="match status" value="2"/>
</dbReference>
<keyword evidence="5" id="KW-0812">Transmembrane</keyword>
<feature type="domain" description="Ketosynthase family 3 (KS3)" evidence="7">
    <location>
        <begin position="2499"/>
        <end position="2942"/>
    </location>
</feature>
<dbReference type="SUPFAM" id="SSF53901">
    <property type="entry name" value="Thiolase-like"/>
    <property type="match status" value="2"/>
</dbReference>
<dbReference type="CDD" id="cd00833">
    <property type="entry name" value="PKS"/>
    <property type="match status" value="2"/>
</dbReference>
<evidence type="ECO:0000256" key="3">
    <source>
        <dbReference type="ARBA" id="ARBA00022679"/>
    </source>
</evidence>
<evidence type="ECO:0000259" key="6">
    <source>
        <dbReference type="PROSITE" id="PS50075"/>
    </source>
</evidence>
<dbReference type="InterPro" id="IPR013968">
    <property type="entry name" value="PKS_KR"/>
</dbReference>
<keyword evidence="5" id="KW-0472">Membrane</keyword>
<dbReference type="VEuPathDB" id="ToxoDB:LOC113146661"/>
<keyword evidence="5" id="KW-1133">Transmembrane helix</keyword>
<evidence type="ECO:0000256" key="1">
    <source>
        <dbReference type="ARBA" id="ARBA00022450"/>
    </source>
</evidence>
<dbReference type="InterPro" id="IPR014030">
    <property type="entry name" value="Ketoacyl_synth_N"/>
</dbReference>
<feature type="region of interest" description="C-terminal hotdog fold" evidence="4">
    <location>
        <begin position="322"/>
        <end position="476"/>
    </location>
</feature>
<keyword evidence="3" id="KW-0808">Transferase</keyword>
<dbReference type="InterPro" id="IPR001227">
    <property type="entry name" value="Ac_transferase_dom_sf"/>
</dbReference>
<dbReference type="PROSITE" id="PS00012">
    <property type="entry name" value="PHOSPHOPANTETHEINE"/>
    <property type="match status" value="1"/>
</dbReference>
<dbReference type="InterPro" id="IPR013120">
    <property type="entry name" value="FAR_NAD-bd"/>
</dbReference>
<dbReference type="InterPro" id="IPR036291">
    <property type="entry name" value="NAD(P)-bd_dom_sf"/>
</dbReference>
<dbReference type="Gene3D" id="3.40.366.10">
    <property type="entry name" value="Malonyl-Coenzyme A Acyl Carrier Protein, domain 2"/>
    <property type="match status" value="2"/>
</dbReference>
<dbReference type="InterPro" id="IPR014031">
    <property type="entry name" value="Ketoacyl_synth_C"/>
</dbReference>
<keyword evidence="2" id="KW-0597">Phosphoprotein</keyword>
<dbReference type="InterPro" id="IPR049551">
    <property type="entry name" value="PKS_DH_C"/>
</dbReference>
<dbReference type="InterPro" id="IPR009081">
    <property type="entry name" value="PP-bd_ACP"/>
</dbReference>
<evidence type="ECO:0000256" key="2">
    <source>
        <dbReference type="ARBA" id="ARBA00022553"/>
    </source>
</evidence>
<dbReference type="GO" id="GO:0006633">
    <property type="term" value="P:fatty acid biosynthetic process"/>
    <property type="evidence" value="ECO:0007669"/>
    <property type="project" value="InterPro"/>
</dbReference>
<dbReference type="PROSITE" id="PS52019">
    <property type="entry name" value="PKS_MFAS_DH"/>
    <property type="match status" value="1"/>
</dbReference>
<dbReference type="Proteomes" id="UP000095192">
    <property type="component" value="Unassembled WGS sequence"/>
</dbReference>
<dbReference type="SMART" id="SM01294">
    <property type="entry name" value="PKS_PP_betabranch"/>
    <property type="match status" value="1"/>
</dbReference>
<evidence type="ECO:0000313" key="9">
    <source>
        <dbReference type="EMBL" id="OEH73998.1"/>
    </source>
</evidence>
<comment type="caution">
    <text evidence="9">The sequence shown here is derived from an EMBL/GenBank/DDBJ whole genome shotgun (WGS) entry which is preliminary data.</text>
</comment>
<accession>A0A1D3CS24</accession>
<dbReference type="PROSITE" id="PS50075">
    <property type="entry name" value="CARRIER"/>
    <property type="match status" value="2"/>
</dbReference>
<dbReference type="Pfam" id="PF00109">
    <property type="entry name" value="ketoacyl-synt"/>
    <property type="match status" value="2"/>
</dbReference>
<dbReference type="SMART" id="SM00822">
    <property type="entry name" value="PKS_KR"/>
    <property type="match status" value="2"/>
</dbReference>
<dbReference type="SUPFAM" id="SSF52151">
    <property type="entry name" value="FabD/lysophospholipase-like"/>
    <property type="match status" value="2"/>
</dbReference>
<dbReference type="Pfam" id="PF07993">
    <property type="entry name" value="NAD_binding_4"/>
    <property type="match status" value="1"/>
</dbReference>
<dbReference type="SUPFAM" id="SSF55048">
    <property type="entry name" value="Probable ACP-binding domain of malonyl-CoA ACP transacylase"/>
    <property type="match status" value="1"/>
</dbReference>
<dbReference type="Gene3D" id="3.40.50.720">
    <property type="entry name" value="NAD(P)-binding Rossmann-like Domain"/>
    <property type="match status" value="3"/>
</dbReference>
<organism evidence="9 10">
    <name type="scientific">Cyclospora cayetanensis</name>
    <dbReference type="NCBI Taxonomy" id="88456"/>
    <lineage>
        <taxon>Eukaryota</taxon>
        <taxon>Sar</taxon>
        <taxon>Alveolata</taxon>
        <taxon>Apicomplexa</taxon>
        <taxon>Conoidasida</taxon>
        <taxon>Coccidia</taxon>
        <taxon>Eucoccidiorida</taxon>
        <taxon>Eimeriorina</taxon>
        <taxon>Eimeriidae</taxon>
        <taxon>Cyclospora</taxon>
    </lineage>
</organism>
<dbReference type="Pfam" id="PF21089">
    <property type="entry name" value="PKS_DH_N"/>
    <property type="match status" value="1"/>
</dbReference>
<dbReference type="Pfam" id="PF02801">
    <property type="entry name" value="Ketoacyl-synt_C"/>
    <property type="match status" value="2"/>
</dbReference>
<dbReference type="PROSITE" id="PS00606">
    <property type="entry name" value="KS3_1"/>
    <property type="match status" value="1"/>
</dbReference>
<dbReference type="InterPro" id="IPR016036">
    <property type="entry name" value="Malonyl_transacylase_ACP-bd"/>
</dbReference>
<dbReference type="InterPro" id="IPR049552">
    <property type="entry name" value="PKS_DH_N"/>
</dbReference>
<proteinExistence type="predicted"/>
<dbReference type="Pfam" id="PF00698">
    <property type="entry name" value="Acyl_transf_1"/>
    <property type="match status" value="1"/>
</dbReference>
<name>A0A1D3CS24_9EIME</name>
<dbReference type="Pfam" id="PF08659">
    <property type="entry name" value="KR"/>
    <property type="match status" value="2"/>
</dbReference>
<protein>
    <recommendedName>
        <fullName evidence="11">Polyketide synthase</fullName>
    </recommendedName>
</protein>
<dbReference type="Gene3D" id="1.10.1200.10">
    <property type="entry name" value="ACP-like"/>
    <property type="match status" value="2"/>
</dbReference>
<dbReference type="PROSITE" id="PS52004">
    <property type="entry name" value="KS3_2"/>
    <property type="match status" value="2"/>
</dbReference>
<dbReference type="PANTHER" id="PTHR43775">
    <property type="entry name" value="FATTY ACID SYNTHASE"/>
    <property type="match status" value="1"/>
</dbReference>
<dbReference type="VEuPathDB" id="ToxoDB:LOC34623811"/>
<dbReference type="SMART" id="SM00826">
    <property type="entry name" value="PKS_DH"/>
    <property type="match status" value="1"/>
</dbReference>
<evidence type="ECO:0008006" key="11">
    <source>
        <dbReference type="Google" id="ProtNLM"/>
    </source>
</evidence>
<dbReference type="SMART" id="SM00825">
    <property type="entry name" value="PKS_KS"/>
    <property type="match status" value="2"/>
</dbReference>
<dbReference type="SMART" id="SM00827">
    <property type="entry name" value="PKS_AT"/>
    <property type="match status" value="1"/>
</dbReference>
<dbReference type="InParanoid" id="A0A1D3CS24"/>
<dbReference type="GO" id="GO:0004315">
    <property type="term" value="F:3-oxoacyl-[acyl-carrier-protein] synthase activity"/>
    <property type="evidence" value="ECO:0007669"/>
    <property type="project" value="InterPro"/>
</dbReference>
<dbReference type="InterPro" id="IPR020807">
    <property type="entry name" value="PKS_DH"/>
</dbReference>
<dbReference type="InterPro" id="IPR020806">
    <property type="entry name" value="PKS_PP-bd"/>
</dbReference>
<evidence type="ECO:0000259" key="7">
    <source>
        <dbReference type="PROSITE" id="PS52004"/>
    </source>
</evidence>
<sequence>MAGAVSEMEALASQVNLQPASITIASTVRGRTLDSSEAQNPRYWSEQLTLPVRFREAVEAAVEASKSDRIVFVEIGPQKTLINLTAQILSTQAGIVTDLLNMVERGEDTDEGSVMEKLRRCERLCSAPLSSAKKQKWNHQSFEWRKLSHPLVDTDEALSLLETGSSTAFCEKPIRTGTLSMLRDHVVWGTPIIPGVAFIDAMLSAALALTSTSLVQASIELYDVAILQPMILHEGPESWGQQAVKCPTSPSSIGLALKLEVLGERTSVALSSTHVGGVSAEARVASAVTHAEGWFSMTEAGCASKPPTLDVANHTKHMVENMRIHYNASEAYEELRRCGLEYGQCFQTIHDIIIADASALVELRFQHEVSDFDSSFILHPSILDGCVQSAALLALLHMPSWRTALVPVGASDIRVWDTIHAWSSSYWADVNMVDGGSLTSESEGAAVSITLFDDSANVVAQIGMMRLKPVTVDQVFPMERDLGRGMLWGLKWVESPVVPQSQKASKQKLHWLVRGVEDDATTCLENTMEVFESTRIELHYSSKTLLEAEENNVLDDLDAAVHVAGVCQRWTSAVDYLADVLAFLQAISRQIDPQKVDALPLIIIVVAGTSAVLPGEQSVHPLLAGVRGLCRTARLEMEAIANRRVPLLVVDLDPSQVEQQSPVNVIRQVAYALRLSHLMKTGSPASAREQSYIETELVVRKGRIFFPQLTPSGVQLLPAIRTPSPIGMGDTVIVTGGLGGLGLVVAHWLAEQKAKSVILLSRTGKPPQHGTTAQLWQQLRERHNTTQFVVQRCDVACASQIDALFCNIKRGYLMCESTGMLCYIGPLDGIFHSAGVLVDRPLLQQDSESLRCVIEPKVDGAWNLHNCLGKHSMESNLRYFVMFSSSVGLLGNAGQANYAAANCCLDELALYRRSLGLVAHSIQWGPWVEQGMAAQLQERFSKTGFGGISNSLGLLTLTAVLQQKSEPVVGCQPIYWRRFLNRYRFATPTAFEHFARLAINTATNTESQRGDTRVEGKQLNGRKQNNQQKNIQQVVVAAAKSVLNGAANVEVDAPLQELGIDSLGAIEFRDAIQNALNVRLSATVLFDHPSIEALTKFLEHEVGDTDNGEAATASIVESLSPVDSPPGSATAVVGIACRFPASDDDPRGFWQMLSKGTDCISKIPENRFDIDTAYDPNKDATGKMYVREGGFIKSMDLFDNRFFHVPDGEAEQMDPRQRVALELAFEAAVDAGYGLKQLEGLPIGVFVGAMNHENVFEGDAAISAFTATSNAVAILANRISYFYALTGPSMSVDTACSSSLVAICLSLPALLSDQSPAIVLGVNALLSPTYFIQTCKAHMLSIDGRCKTFDASANGYVRSEGCGAVLLQALPRESTNPNSVYAWIRGAANNHVGRSASLTAPNGPAQQAVIRAALRDARIQSPADISVLEAHGTGTSLGDPIEVGAVRAVYCNGFADRPPLIIGALKSLMGHAEGAAGIAGLIKLILVLQHRTATPNLHLITPNPHIDLSRGDKYRDLLFPSKCIPLDTLLGIQESQPLLGAVSSFGFGGSNAHAIVEVEPTFKATWTDGEEQLVAGSSDGRATVVWLFTGQGSQYLDMASAYFHHSALFRDTISACTAQLKEMNWFPADGPQSIEDLVYGAESLAVREKAEEILSQTQYSQVAIFAIELGLSKVLLEQGLKPDIVIGHSLGEYAAATVAGVMEWKDALCLVAKRAALLAAQPNENGVMVACRLSAAAVQAALTTELQQLQAVSLAGDNGPNSVTIAGAKEQVDLLLEHLGVSANSKRLHVSHAFHSPLMAGAVSEMEALASQVNLQPASITIASTVRGRTLDSSEAQNPRYWSEQLTLPVRFREAVEAAVEASKSDRIVFVEIGPQRTLVNLAKQVVARLASVDARYFELSGRDRQGESLQELELHVKEIVAAILADRPLRWNHNLSGIKNAQILEANGIPRVSTLPRLPSGNEIEGVVFVGGLWSSQSSTVCIEELRQILLAYHRTAEKEVSFHPPLCVVVRCSNSAFGVPSLRHSRESEEDCEIRHSGLLGMCRTARLEIQRLCKRSVTVVYANVEDEGPQSFSKALSWINTQFGLVYEGLPILEEDIIITPSSFLAPRLQPMPIPEFRGTALVSLAKSYLITGGTGGLGLAVAQWLLNQGAGLVVLLSRSGKPNEALRQTTAWKAVEDGICEKKAEIMVCDVVNRSHVRDTLYRVHRKRPLGGIFHCAGFEGDASILHSNIQRIQLVYDPKANGAWNLHVACQQLQLENGLDFFVLFSSISTLPGNDALAPYAAANTYLDSLAYFRASQGLHAKSIQWGPWADVGMVTRNNKFERIFNSRGIKPFVSGEAIQIMEQALQNEEPCICALVVDWRMYSRAFDDRIPRTLEDLVRDEQTPTQHSQEKKITREFIESVVLDAATSLVNQESSITPETHLESLGLDSLGSVELRNMIQERLAISLPASLLLEFASLCEVIDYIAEDMTKRSSAGFTSSAKAPVPQLSVNSDEGFAVIGMGCRLPGNSDSPEAFWNMLLAGSDCIKNIPWQRFNIQPLFDPDPDENKCYVKEAALLDNAHLFDNQFFRMSENQARNIDPQQRVLLEVAYETFVDAQYGREELKGQDIGVFCATYTNEYQLTSLTKGESGILAIGEGADGGVPRLGEASGYPEPGGMMCLIPNRISYALGLIGASVGVDTACASGLVAMDTAVMKLKLCACSKAFVGAVSLILAPCFFLGGSKTRQFSKSGRCRTFDAGADGLVRGEGAAGVLLAPLRTARAESKFVHAIVRGIATSHYGQGARLTAPNTRALVRVLNLALEDGKVNQSLVRCYEAHGTATVLGDIIEMNAVKHVFENRSAEAPLIVGTAHNNIGHLDSAAALVAFVKTVLSLKHRYVPSNIQFNKLHPNISPFDKTKIIYTREGQDIHTADKARLFGANLAYGLGGTVVAAITEEGDNPSLAPTITRHTWNHNSFPLDAQKFVFLLGAASQLAQDRKQTPTDDVAYLTEYIFKNSLSKQSLAALDPCTPPDSLSEIFLTGATGLTGSQILCSLLEQRTCNRTQKENGFLRIYCLVQARDRMHAMYRIVDAVVGRGQRWKPRYFKQIIPVVGDLKAPRLGLSPQNFATLARTIDAVYHAGRDVDFGLPYEAIRKANVLSLLPLVELCTKGKAKPLHVLSDFAAHIQYFAAFGDDLNRPLPEELSVPRELIDRMENQMPASVVGYPWARWAVEEVLANCQRWVKELAASADAASCNLESKFTFTIYRLPNSAVYFNTGRVDFRNSFFAITMAALQQGVLPPGVLPVGPPFLSTPIDVSADILVTISRMATRPSVIHIVNPTGVRRQAIKQTLLELEIPFRESTVDEFLRGLEKNQNSSCAYHVLPLMRYWRSYWFSDDLDRKEPFPIETRNLQSCLPDALNLFPSPGEVWTRMLAYLLGNYHLVRDPFDTILPRGLLERIGKSLVANAPTNLSTDTQQMLKTALLSKTNEELEHALEWNSEQFLAHPLYKFLPAPQ</sequence>
<dbReference type="GO" id="GO:0004312">
    <property type="term" value="F:fatty acid synthase activity"/>
    <property type="evidence" value="ECO:0007669"/>
    <property type="project" value="TreeGrafter"/>
</dbReference>
<dbReference type="SUPFAM" id="SSF51735">
    <property type="entry name" value="NAD(P)-binding Rossmann-fold domains"/>
    <property type="match status" value="4"/>
</dbReference>
<dbReference type="InterPro" id="IPR006162">
    <property type="entry name" value="Ppantetheine_attach_site"/>
</dbReference>
<feature type="domain" description="Carrier" evidence="6">
    <location>
        <begin position="2398"/>
        <end position="2475"/>
    </location>
</feature>
<feature type="transmembrane region" description="Helical" evidence="5">
    <location>
        <begin position="2706"/>
        <end position="2726"/>
    </location>
</feature>
<dbReference type="InterPro" id="IPR020841">
    <property type="entry name" value="PKS_Beta-ketoAc_synthase_dom"/>
</dbReference>
<dbReference type="InterPro" id="IPR016035">
    <property type="entry name" value="Acyl_Trfase/lysoPLipase"/>
</dbReference>
<dbReference type="InterPro" id="IPR042104">
    <property type="entry name" value="PKS_dehydratase_sf"/>
</dbReference>
<dbReference type="Gene3D" id="3.10.129.110">
    <property type="entry name" value="Polyketide synthase dehydratase"/>
    <property type="match status" value="1"/>
</dbReference>
<evidence type="ECO:0000259" key="8">
    <source>
        <dbReference type="PROSITE" id="PS52019"/>
    </source>
</evidence>
<dbReference type="InterPro" id="IPR018201">
    <property type="entry name" value="Ketoacyl_synth_AS"/>
</dbReference>
<keyword evidence="10" id="KW-1185">Reference proteome</keyword>
<dbReference type="Pfam" id="PF14765">
    <property type="entry name" value="PS-DH"/>
    <property type="match status" value="1"/>
</dbReference>
<evidence type="ECO:0000313" key="10">
    <source>
        <dbReference type="Proteomes" id="UP000095192"/>
    </source>
</evidence>
<evidence type="ECO:0000256" key="4">
    <source>
        <dbReference type="PROSITE-ProRule" id="PRU01363"/>
    </source>
</evidence>
<dbReference type="Gene3D" id="3.40.47.10">
    <property type="match status" value="2"/>
</dbReference>
<feature type="transmembrane region" description="Helical" evidence="5">
    <location>
        <begin position="2673"/>
        <end position="2694"/>
    </location>
</feature>
<feature type="active site" description="Proton donor; for dehydratase activity" evidence="4">
    <location>
        <position position="384"/>
    </location>
</feature>
<dbReference type="InterPro" id="IPR014043">
    <property type="entry name" value="Acyl_transferase_dom"/>
</dbReference>
<dbReference type="InterPro" id="IPR057326">
    <property type="entry name" value="KR_dom"/>
</dbReference>
<reference evidence="9 10" key="1">
    <citation type="journal article" date="2016" name="BMC Genomics">
        <title>Comparative genomics reveals Cyclospora cayetanensis possesses coccidia-like metabolism and invasion components but unique surface antigens.</title>
        <authorList>
            <person name="Liu S."/>
            <person name="Wang L."/>
            <person name="Zheng H."/>
            <person name="Xu Z."/>
            <person name="Roellig D.M."/>
            <person name="Li N."/>
            <person name="Frace M.A."/>
            <person name="Tang K."/>
            <person name="Arrowood M.J."/>
            <person name="Moss D.M."/>
            <person name="Zhang L."/>
            <person name="Feng Y."/>
            <person name="Xiao L."/>
        </authorList>
    </citation>
    <scope>NUCLEOTIDE SEQUENCE [LARGE SCALE GENOMIC DNA]</scope>
    <source>
        <strain evidence="9 10">CHN_HEN01</strain>
    </source>
</reference>
<dbReference type="InterPro" id="IPR036736">
    <property type="entry name" value="ACP-like_sf"/>
</dbReference>